<protein>
    <submittedName>
        <fullName evidence="2">Uncharacterized protein</fullName>
    </submittedName>
</protein>
<evidence type="ECO:0000313" key="2">
    <source>
        <dbReference type="EMBL" id="PNH10701.1"/>
    </source>
</evidence>
<organism evidence="2 3">
    <name type="scientific">Tetrabaena socialis</name>
    <dbReference type="NCBI Taxonomy" id="47790"/>
    <lineage>
        <taxon>Eukaryota</taxon>
        <taxon>Viridiplantae</taxon>
        <taxon>Chlorophyta</taxon>
        <taxon>core chlorophytes</taxon>
        <taxon>Chlorophyceae</taxon>
        <taxon>CS clade</taxon>
        <taxon>Chlamydomonadales</taxon>
        <taxon>Tetrabaenaceae</taxon>
        <taxon>Tetrabaena</taxon>
    </lineage>
</organism>
<dbReference type="OrthoDB" id="542335at2759"/>
<accession>A0A2J8ADU6</accession>
<sequence length="400" mass="42265">SSASSGETAATESFLDLRGLRLRRGQPELCDAVQSFPGFSQLLDVQGEVLRNLEGALGVRPAQTKHTDGEGVLTLQSLQPGSAVNLFRSYRNGPRPTATAPEQRQAAAVPAAAPDAAAPDAAGPSPSSAPLPPPPPLRTMTQIFARYRTPDGTMRVYSKTTASTPDRWPTPQLDIEIGGTEQSLIFYVAMAPRAPLTTDLPYLAHYYDQPPPPPPAVHEEPPAAARPRQDGEPSSSSANASSGGGSGGGGASGLPSFKQLEAEARKEQGFTPFVSPSLWVRAMAVGALCFSVAWQGGRDAGVMEAVRRYTTTLTDIWLAHLIADARNCAAGSAGPVASPDGCWPDPPAALLLAQRRQAAQVLRNHVRHDPLTPLLYPVYGEPQVTKWIKTVAGEEAQPAH</sequence>
<feature type="non-terminal residue" evidence="2">
    <location>
        <position position="400"/>
    </location>
</feature>
<evidence type="ECO:0000256" key="1">
    <source>
        <dbReference type="SAM" id="MobiDB-lite"/>
    </source>
</evidence>
<reference evidence="2 3" key="1">
    <citation type="journal article" date="2017" name="Mol. Biol. Evol.">
        <title>The 4-celled Tetrabaena socialis nuclear genome reveals the essential components for genetic control of cell number at the origin of multicellularity in the volvocine lineage.</title>
        <authorList>
            <person name="Featherston J."/>
            <person name="Arakaki Y."/>
            <person name="Hanschen E.R."/>
            <person name="Ferris P.J."/>
            <person name="Michod R.E."/>
            <person name="Olson B.J.S.C."/>
            <person name="Nozaki H."/>
            <person name="Durand P.M."/>
        </authorList>
    </citation>
    <scope>NUCLEOTIDE SEQUENCE [LARGE SCALE GENOMIC DNA]</scope>
    <source>
        <strain evidence="2 3">NIES-571</strain>
    </source>
</reference>
<feature type="non-terminal residue" evidence="2">
    <location>
        <position position="1"/>
    </location>
</feature>
<name>A0A2J8ADU6_9CHLO</name>
<feature type="compositionally biased region" description="Basic and acidic residues" evidence="1">
    <location>
        <begin position="217"/>
        <end position="231"/>
    </location>
</feature>
<dbReference type="AlphaFoldDB" id="A0A2J8ADU6"/>
<comment type="caution">
    <text evidence="2">The sequence shown here is derived from an EMBL/GenBank/DDBJ whole genome shotgun (WGS) entry which is preliminary data.</text>
</comment>
<gene>
    <name evidence="2" type="ORF">TSOC_002551</name>
</gene>
<dbReference type="EMBL" id="PGGS01000049">
    <property type="protein sequence ID" value="PNH10701.1"/>
    <property type="molecule type" value="Genomic_DNA"/>
</dbReference>
<feature type="region of interest" description="Disordered" evidence="1">
    <location>
        <begin position="205"/>
        <end position="255"/>
    </location>
</feature>
<proteinExistence type="predicted"/>
<feature type="compositionally biased region" description="Low complexity" evidence="1">
    <location>
        <begin position="106"/>
        <end position="126"/>
    </location>
</feature>
<feature type="compositionally biased region" description="Pro residues" evidence="1">
    <location>
        <begin position="127"/>
        <end position="137"/>
    </location>
</feature>
<feature type="compositionally biased region" description="Gly residues" evidence="1">
    <location>
        <begin position="242"/>
        <end position="252"/>
    </location>
</feature>
<keyword evidence="3" id="KW-1185">Reference proteome</keyword>
<feature type="region of interest" description="Disordered" evidence="1">
    <location>
        <begin position="89"/>
        <end position="139"/>
    </location>
</feature>
<evidence type="ECO:0000313" key="3">
    <source>
        <dbReference type="Proteomes" id="UP000236333"/>
    </source>
</evidence>
<dbReference type="Proteomes" id="UP000236333">
    <property type="component" value="Unassembled WGS sequence"/>
</dbReference>
<dbReference type="Gene3D" id="3.40.1500.20">
    <property type="match status" value="1"/>
</dbReference>